<dbReference type="Pfam" id="PF01594">
    <property type="entry name" value="AI-2E_transport"/>
    <property type="match status" value="1"/>
</dbReference>
<dbReference type="Proteomes" id="UP000034543">
    <property type="component" value="Unassembled WGS sequence"/>
</dbReference>
<evidence type="ECO:0000256" key="2">
    <source>
        <dbReference type="ARBA" id="ARBA00009773"/>
    </source>
</evidence>
<dbReference type="GO" id="GO:0055085">
    <property type="term" value="P:transmembrane transport"/>
    <property type="evidence" value="ECO:0007669"/>
    <property type="project" value="TreeGrafter"/>
</dbReference>
<dbReference type="AlphaFoldDB" id="A0A0G1EMQ2"/>
<sequence length="204" mass="21730">APVGTNVARFTVGIFSNVISIFTILVFSFYFLLEAKRLPDILNSLVGNETGKRVITVLSKAEKRMGAWVRGQLLLMLIIGQATFIGLSLLGVNYALPLALIAGTLEIFPFIGPNIAAIPAILVGFIASPGMGVLVAIMYFVIQQLENNIIVPAVLQRAVGVPPVVSLIALMIGGRLAGVLGIILAVPIVLVVQTVMEAVWKRKT</sequence>
<feature type="transmembrane region" description="Helical" evidence="8">
    <location>
        <begin position="73"/>
        <end position="96"/>
    </location>
</feature>
<evidence type="ECO:0000256" key="8">
    <source>
        <dbReference type="SAM" id="Phobius"/>
    </source>
</evidence>
<dbReference type="EMBL" id="LCFB01000022">
    <property type="protein sequence ID" value="KKS84316.1"/>
    <property type="molecule type" value="Genomic_DNA"/>
</dbReference>
<evidence type="ECO:0000256" key="4">
    <source>
        <dbReference type="ARBA" id="ARBA00022475"/>
    </source>
</evidence>
<feature type="transmembrane region" description="Helical" evidence="8">
    <location>
        <begin position="154"/>
        <end position="173"/>
    </location>
</feature>
<evidence type="ECO:0000256" key="3">
    <source>
        <dbReference type="ARBA" id="ARBA00022448"/>
    </source>
</evidence>
<dbReference type="STRING" id="1618436.UV59_C0022G0026"/>
<gene>
    <name evidence="9" type="ORF">UV59_C0022G0026</name>
</gene>
<comment type="similarity">
    <text evidence="2">Belongs to the autoinducer-2 exporter (AI-2E) (TC 2.A.86) family.</text>
</comment>
<feature type="transmembrane region" description="Helical" evidence="8">
    <location>
        <begin position="179"/>
        <end position="200"/>
    </location>
</feature>
<dbReference type="PANTHER" id="PTHR21716:SF53">
    <property type="entry name" value="PERMEASE PERM-RELATED"/>
    <property type="match status" value="1"/>
</dbReference>
<evidence type="ECO:0000256" key="1">
    <source>
        <dbReference type="ARBA" id="ARBA00004651"/>
    </source>
</evidence>
<dbReference type="InterPro" id="IPR002549">
    <property type="entry name" value="AI-2E-like"/>
</dbReference>
<keyword evidence="5 8" id="KW-0812">Transmembrane</keyword>
<name>A0A0G1EMQ2_9BACT</name>
<dbReference type="PANTHER" id="PTHR21716">
    <property type="entry name" value="TRANSMEMBRANE PROTEIN"/>
    <property type="match status" value="1"/>
</dbReference>
<comment type="caution">
    <text evidence="9">The sequence shown here is derived from an EMBL/GenBank/DDBJ whole genome shotgun (WGS) entry which is preliminary data.</text>
</comment>
<evidence type="ECO:0000313" key="10">
    <source>
        <dbReference type="Proteomes" id="UP000034543"/>
    </source>
</evidence>
<organism evidence="9 10">
    <name type="scientific">Candidatus Gottesmanbacteria bacterium GW2011_GWA1_43_11</name>
    <dbReference type="NCBI Taxonomy" id="1618436"/>
    <lineage>
        <taxon>Bacteria</taxon>
        <taxon>Candidatus Gottesmaniibacteriota</taxon>
    </lineage>
</organism>
<evidence type="ECO:0000256" key="5">
    <source>
        <dbReference type="ARBA" id="ARBA00022692"/>
    </source>
</evidence>
<keyword evidence="3" id="KW-0813">Transport</keyword>
<keyword evidence="4" id="KW-1003">Cell membrane</keyword>
<evidence type="ECO:0000256" key="6">
    <source>
        <dbReference type="ARBA" id="ARBA00022989"/>
    </source>
</evidence>
<evidence type="ECO:0000313" key="9">
    <source>
        <dbReference type="EMBL" id="KKS84316.1"/>
    </source>
</evidence>
<protein>
    <recommendedName>
        <fullName evidence="11">AI-2E family transporter</fullName>
    </recommendedName>
</protein>
<comment type="subcellular location">
    <subcellularLocation>
        <location evidence="1">Cell membrane</location>
        <topology evidence="1">Multi-pass membrane protein</topology>
    </subcellularLocation>
</comment>
<feature type="transmembrane region" description="Helical" evidence="8">
    <location>
        <begin position="116"/>
        <end position="142"/>
    </location>
</feature>
<evidence type="ECO:0008006" key="11">
    <source>
        <dbReference type="Google" id="ProtNLM"/>
    </source>
</evidence>
<keyword evidence="7 8" id="KW-0472">Membrane</keyword>
<keyword evidence="6 8" id="KW-1133">Transmembrane helix</keyword>
<evidence type="ECO:0000256" key="7">
    <source>
        <dbReference type="ARBA" id="ARBA00023136"/>
    </source>
</evidence>
<reference evidence="9 10" key="1">
    <citation type="journal article" date="2015" name="Nature">
        <title>rRNA introns, odd ribosomes, and small enigmatic genomes across a large radiation of phyla.</title>
        <authorList>
            <person name="Brown C.T."/>
            <person name="Hug L.A."/>
            <person name="Thomas B.C."/>
            <person name="Sharon I."/>
            <person name="Castelle C.J."/>
            <person name="Singh A."/>
            <person name="Wilkins M.J."/>
            <person name="Williams K.H."/>
            <person name="Banfield J.F."/>
        </authorList>
    </citation>
    <scope>NUCLEOTIDE SEQUENCE [LARGE SCALE GENOMIC DNA]</scope>
</reference>
<feature type="non-terminal residue" evidence="9">
    <location>
        <position position="1"/>
    </location>
</feature>
<feature type="transmembrane region" description="Helical" evidence="8">
    <location>
        <begin position="12"/>
        <end position="33"/>
    </location>
</feature>
<dbReference type="GO" id="GO:0005886">
    <property type="term" value="C:plasma membrane"/>
    <property type="evidence" value="ECO:0007669"/>
    <property type="project" value="UniProtKB-SubCell"/>
</dbReference>
<accession>A0A0G1EMQ2</accession>
<proteinExistence type="inferred from homology"/>